<gene>
    <name evidence="1" type="ORF">L1987_53943</name>
</gene>
<protein>
    <submittedName>
        <fullName evidence="1">Uncharacterized protein</fullName>
    </submittedName>
</protein>
<accession>A0ACB9E653</accession>
<reference evidence="2" key="1">
    <citation type="journal article" date="2022" name="Mol. Ecol. Resour.">
        <title>The genomes of chicory, endive, great burdock and yacon provide insights into Asteraceae palaeo-polyploidization history and plant inulin production.</title>
        <authorList>
            <person name="Fan W."/>
            <person name="Wang S."/>
            <person name="Wang H."/>
            <person name="Wang A."/>
            <person name="Jiang F."/>
            <person name="Liu H."/>
            <person name="Zhao H."/>
            <person name="Xu D."/>
            <person name="Zhang Y."/>
        </authorList>
    </citation>
    <scope>NUCLEOTIDE SEQUENCE [LARGE SCALE GENOMIC DNA]</scope>
    <source>
        <strain evidence="2">cv. Yunnan</strain>
    </source>
</reference>
<organism evidence="1 2">
    <name type="scientific">Smallanthus sonchifolius</name>
    <dbReference type="NCBI Taxonomy" id="185202"/>
    <lineage>
        <taxon>Eukaryota</taxon>
        <taxon>Viridiplantae</taxon>
        <taxon>Streptophyta</taxon>
        <taxon>Embryophyta</taxon>
        <taxon>Tracheophyta</taxon>
        <taxon>Spermatophyta</taxon>
        <taxon>Magnoliopsida</taxon>
        <taxon>eudicotyledons</taxon>
        <taxon>Gunneridae</taxon>
        <taxon>Pentapetalae</taxon>
        <taxon>asterids</taxon>
        <taxon>campanulids</taxon>
        <taxon>Asterales</taxon>
        <taxon>Asteraceae</taxon>
        <taxon>Asteroideae</taxon>
        <taxon>Heliantheae alliance</taxon>
        <taxon>Millerieae</taxon>
        <taxon>Smallanthus</taxon>
    </lineage>
</organism>
<dbReference type="EMBL" id="CM042035">
    <property type="protein sequence ID" value="KAI3754165.1"/>
    <property type="molecule type" value="Genomic_DNA"/>
</dbReference>
<comment type="caution">
    <text evidence="1">The sequence shown here is derived from an EMBL/GenBank/DDBJ whole genome shotgun (WGS) entry which is preliminary data.</text>
</comment>
<keyword evidence="2" id="KW-1185">Reference proteome</keyword>
<sequence>MYVNSSKVVFLEGSRDVSVSVPFPVKQSQETQKETGLPKLCVLIVHVYKYSAAARRTEPPQRVSLPISLHSFTVAVAGAIFIIITRISLQNLSIVITTVPFLNTFQISFTQTILKAMVARNGFSQVINSPMIELLRFSNIGAS</sequence>
<evidence type="ECO:0000313" key="1">
    <source>
        <dbReference type="EMBL" id="KAI3754165.1"/>
    </source>
</evidence>
<name>A0ACB9E653_9ASTR</name>
<reference evidence="1 2" key="2">
    <citation type="journal article" date="2022" name="Mol. Ecol. Resour.">
        <title>The genomes of chicory, endive, great burdock and yacon provide insights into Asteraceae paleo-polyploidization history and plant inulin production.</title>
        <authorList>
            <person name="Fan W."/>
            <person name="Wang S."/>
            <person name="Wang H."/>
            <person name="Wang A."/>
            <person name="Jiang F."/>
            <person name="Liu H."/>
            <person name="Zhao H."/>
            <person name="Xu D."/>
            <person name="Zhang Y."/>
        </authorList>
    </citation>
    <scope>NUCLEOTIDE SEQUENCE [LARGE SCALE GENOMIC DNA]</scope>
    <source>
        <strain evidence="2">cv. Yunnan</strain>
        <tissue evidence="1">Leaves</tissue>
    </source>
</reference>
<evidence type="ECO:0000313" key="2">
    <source>
        <dbReference type="Proteomes" id="UP001056120"/>
    </source>
</evidence>
<proteinExistence type="predicted"/>
<dbReference type="Proteomes" id="UP001056120">
    <property type="component" value="Linkage Group LG18"/>
</dbReference>